<gene>
    <name evidence="4" type="ORF">HNY73_014833</name>
</gene>
<feature type="compositionally biased region" description="Polar residues" evidence="1">
    <location>
        <begin position="753"/>
        <end position="778"/>
    </location>
</feature>
<keyword evidence="5" id="KW-1185">Reference proteome</keyword>
<feature type="compositionally biased region" description="Polar residues" evidence="1">
    <location>
        <begin position="433"/>
        <end position="442"/>
    </location>
</feature>
<keyword evidence="2" id="KW-0812">Transmembrane</keyword>
<feature type="compositionally biased region" description="Low complexity" evidence="1">
    <location>
        <begin position="581"/>
        <end position="591"/>
    </location>
</feature>
<dbReference type="Proteomes" id="UP000807504">
    <property type="component" value="Unassembled WGS sequence"/>
</dbReference>
<evidence type="ECO:0000256" key="1">
    <source>
        <dbReference type="SAM" id="MobiDB-lite"/>
    </source>
</evidence>
<comment type="caution">
    <text evidence="4">The sequence shown here is derived from an EMBL/GenBank/DDBJ whole genome shotgun (WGS) entry which is preliminary data.</text>
</comment>
<dbReference type="GO" id="GO:0012505">
    <property type="term" value="C:endomembrane system"/>
    <property type="evidence" value="ECO:0007669"/>
    <property type="project" value="TreeGrafter"/>
</dbReference>
<proteinExistence type="predicted"/>
<evidence type="ECO:0000313" key="5">
    <source>
        <dbReference type="Proteomes" id="UP000807504"/>
    </source>
</evidence>
<reference evidence="4" key="2">
    <citation type="submission" date="2020-06" db="EMBL/GenBank/DDBJ databases">
        <authorList>
            <person name="Sheffer M."/>
        </authorList>
    </citation>
    <scope>NUCLEOTIDE SEQUENCE</scope>
</reference>
<feature type="compositionally biased region" description="Polar residues" evidence="1">
    <location>
        <begin position="356"/>
        <end position="370"/>
    </location>
</feature>
<feature type="compositionally biased region" description="Polar residues" evidence="1">
    <location>
        <begin position="694"/>
        <end position="703"/>
    </location>
</feature>
<evidence type="ECO:0000256" key="2">
    <source>
        <dbReference type="SAM" id="Phobius"/>
    </source>
</evidence>
<name>A0A8T0EQR5_ARGBR</name>
<feature type="domain" description="Amidase" evidence="3">
    <location>
        <begin position="69"/>
        <end position="247"/>
    </location>
</feature>
<reference evidence="4" key="1">
    <citation type="journal article" date="2020" name="bioRxiv">
        <title>Chromosome-level reference genome of the European wasp spider Argiope bruennichi: a resource for studies on range expansion and evolutionary adaptation.</title>
        <authorList>
            <person name="Sheffer M.M."/>
            <person name="Hoppe A."/>
            <person name="Krehenwinkel H."/>
            <person name="Uhl G."/>
            <person name="Kuss A.W."/>
            <person name="Jensen L."/>
            <person name="Jensen C."/>
            <person name="Gillespie R.G."/>
            <person name="Hoff K.J."/>
            <person name="Prost S."/>
        </authorList>
    </citation>
    <scope>NUCLEOTIDE SEQUENCE</scope>
</reference>
<feature type="compositionally biased region" description="Basic residues" evidence="1">
    <location>
        <begin position="838"/>
        <end position="847"/>
    </location>
</feature>
<dbReference type="Pfam" id="PF01425">
    <property type="entry name" value="Amidase"/>
    <property type="match status" value="1"/>
</dbReference>
<dbReference type="EMBL" id="JABXBU010002072">
    <property type="protein sequence ID" value="KAF8778067.1"/>
    <property type="molecule type" value="Genomic_DNA"/>
</dbReference>
<feature type="compositionally biased region" description="Low complexity" evidence="1">
    <location>
        <begin position="721"/>
        <end position="733"/>
    </location>
</feature>
<feature type="compositionally biased region" description="Polar residues" evidence="1">
    <location>
        <begin position="625"/>
        <end position="641"/>
    </location>
</feature>
<dbReference type="GO" id="GO:0016787">
    <property type="term" value="F:hydrolase activity"/>
    <property type="evidence" value="ECO:0007669"/>
    <property type="project" value="UniProtKB-KW"/>
</dbReference>
<organism evidence="4 5">
    <name type="scientific">Argiope bruennichi</name>
    <name type="common">Wasp spider</name>
    <name type="synonym">Aranea bruennichi</name>
    <dbReference type="NCBI Taxonomy" id="94029"/>
    <lineage>
        <taxon>Eukaryota</taxon>
        <taxon>Metazoa</taxon>
        <taxon>Ecdysozoa</taxon>
        <taxon>Arthropoda</taxon>
        <taxon>Chelicerata</taxon>
        <taxon>Arachnida</taxon>
        <taxon>Araneae</taxon>
        <taxon>Araneomorphae</taxon>
        <taxon>Entelegynae</taxon>
        <taxon>Araneoidea</taxon>
        <taxon>Araneidae</taxon>
        <taxon>Argiope</taxon>
    </lineage>
</organism>
<dbReference type="InterPro" id="IPR036928">
    <property type="entry name" value="AS_sf"/>
</dbReference>
<keyword evidence="2" id="KW-1133">Transmembrane helix</keyword>
<dbReference type="InterPro" id="IPR052739">
    <property type="entry name" value="FAAH2"/>
</dbReference>
<sequence>MVAILLHICEIIRIVLFLTYPVANFCLNLVYRLLMGPTKTLPPIDNKILLMPATELAEKIRKRQLTCKDVMRAYIQRSQLIHDSINAVTDQRYVEALQDAVAVDRFLESGEKTEEQIAEETPLLGVPFSCKEVLGVKGLAQTTGLTKAKGHLAEEDGDAPAMYRKAGAIPVTVTNVPEICMWWETANHVYGITKNPFNNRRTVGGSTGGEAALLTGAGAIIGIGTDIGGSIRIPSAFCGTYGHKPSRESPNHSVKHSSLVFLLQSNASSSSPPIFLLSEIMVVNVKLELKMIRLRKSLYNTQMGPRFPSAFSISSMRTHTHTHTHTTHASNLKNHISHQTLPTLQPQNHISHTDTTHASNLKTTSRTQTLPTPPTSKPHLAHRHYPRLQPQNHISHTDTTHASNLKTTSRTQTLPTPPTSKPHLAHRHYPRLQPQNHISHTDTYPRLQPQNPHLAHKTLPTPPTSKPHLAHRHYPPSNLKTTSRTQTLPTPPTSKPHLAHRHYPRLQPQTNTSRTTHTHASKPQNHISHTDTTHASKPPKTTSPPRHYPRLQPQNHILAHRHYPPPTQNHISHTDTHHAPTLKTTSRTQTLPTPPTSQPKLAHRHYPRLQPHNQNSHQHTPRPQPHNQTRTQNYPRSTSQPKLAHRHYHAPTSQPKLAHRHTHASNLTTKLAQAHYPTPPTPTKTRHRHYPRLQPQNQNSHTDLPTPPQPQTKLAHRHYPRLQPTNQTRTQTLPTPPTSQPKLAHRHYPRLQPHNQNSHTDITHASNLKTKTRAQSLPTPTTLTSETKTRTQSLPTPPALTSETTTSTRITHAFNTNPPKPQFKHSLPSPSALPAIHGSHKYPHRQPHPQSEILTPTNTLPR</sequence>
<keyword evidence="2" id="KW-0472">Membrane</keyword>
<feature type="compositionally biased region" description="Polar residues" evidence="1">
    <location>
        <begin position="535"/>
        <end position="544"/>
    </location>
</feature>
<evidence type="ECO:0000259" key="3">
    <source>
        <dbReference type="Pfam" id="PF01425"/>
    </source>
</evidence>
<feature type="transmembrane region" description="Helical" evidence="2">
    <location>
        <begin position="12"/>
        <end position="34"/>
    </location>
</feature>
<dbReference type="PANTHER" id="PTHR43372">
    <property type="entry name" value="FATTY-ACID AMIDE HYDROLASE"/>
    <property type="match status" value="1"/>
</dbReference>
<dbReference type="PANTHER" id="PTHR43372:SF4">
    <property type="entry name" value="FATTY-ACID AMIDE HYDROLASE 2"/>
    <property type="match status" value="1"/>
</dbReference>
<dbReference type="InterPro" id="IPR023631">
    <property type="entry name" value="Amidase_dom"/>
</dbReference>
<feature type="region of interest" description="Disordered" evidence="1">
    <location>
        <begin position="346"/>
        <end position="862"/>
    </location>
</feature>
<feature type="compositionally biased region" description="Polar residues" evidence="1">
    <location>
        <begin position="478"/>
        <end position="488"/>
    </location>
</feature>
<keyword evidence="4" id="KW-0378">Hydrolase</keyword>
<dbReference type="Gene3D" id="3.90.1300.10">
    <property type="entry name" value="Amidase signature (AS) domain"/>
    <property type="match status" value="1"/>
</dbReference>
<feature type="compositionally biased region" description="Polar residues" evidence="1">
    <location>
        <begin position="400"/>
        <end position="414"/>
    </location>
</feature>
<dbReference type="SUPFAM" id="SSF75304">
    <property type="entry name" value="Amidase signature (AS) enzymes"/>
    <property type="match status" value="1"/>
</dbReference>
<protein>
    <submittedName>
        <fullName evidence="4">Fatty-acid amide hydrolase 2-A like protein</fullName>
    </submittedName>
</protein>
<dbReference type="AlphaFoldDB" id="A0A8T0EQR5"/>
<accession>A0A8T0EQR5</accession>
<evidence type="ECO:0000313" key="4">
    <source>
        <dbReference type="EMBL" id="KAF8778067.1"/>
    </source>
</evidence>
<feature type="compositionally biased region" description="Low complexity" evidence="1">
    <location>
        <begin position="779"/>
        <end position="808"/>
    </location>
</feature>
<feature type="compositionally biased region" description="Polar residues" evidence="1">
    <location>
        <begin position="848"/>
        <end position="862"/>
    </location>
</feature>